<comment type="similarity">
    <text evidence="2 9">Belongs to the RecN family.</text>
</comment>
<organism evidence="12 13">
    <name type="scientific">Calorimonas adulescens</name>
    <dbReference type="NCBI Taxonomy" id="2606906"/>
    <lineage>
        <taxon>Bacteria</taxon>
        <taxon>Bacillati</taxon>
        <taxon>Bacillota</taxon>
        <taxon>Clostridia</taxon>
        <taxon>Thermoanaerobacterales</taxon>
        <taxon>Thermoanaerobacteraceae</taxon>
        <taxon>Calorimonas</taxon>
    </lineage>
</organism>
<dbReference type="Pfam" id="PF02463">
    <property type="entry name" value="SMC_N"/>
    <property type="match status" value="1"/>
</dbReference>
<dbReference type="EMBL" id="VTPS01000001">
    <property type="protein sequence ID" value="TZE83437.1"/>
    <property type="molecule type" value="Genomic_DNA"/>
</dbReference>
<dbReference type="InterPro" id="IPR004604">
    <property type="entry name" value="DNA_recomb/repair_RecN"/>
</dbReference>
<proteinExistence type="inferred from homology"/>
<dbReference type="GO" id="GO:0006310">
    <property type="term" value="P:DNA recombination"/>
    <property type="evidence" value="ECO:0007669"/>
    <property type="project" value="InterPro"/>
</dbReference>
<dbReference type="GO" id="GO:0005524">
    <property type="term" value="F:ATP binding"/>
    <property type="evidence" value="ECO:0007669"/>
    <property type="project" value="UniProtKB-KW"/>
</dbReference>
<dbReference type="GO" id="GO:0006281">
    <property type="term" value="P:DNA repair"/>
    <property type="evidence" value="ECO:0007669"/>
    <property type="project" value="UniProtKB-KW"/>
</dbReference>
<dbReference type="FunFam" id="3.40.50.300:FF:000319">
    <property type="entry name" value="DNA repair protein RecN"/>
    <property type="match status" value="1"/>
</dbReference>
<gene>
    <name evidence="12" type="primary">recN</name>
    <name evidence="12" type="ORF">FWJ32_00690</name>
</gene>
<comment type="function">
    <text evidence="1 9">May be involved in recombinational repair of damaged DNA.</text>
</comment>
<evidence type="ECO:0000256" key="3">
    <source>
        <dbReference type="ARBA" id="ARBA00021315"/>
    </source>
</evidence>
<evidence type="ECO:0000256" key="1">
    <source>
        <dbReference type="ARBA" id="ARBA00003618"/>
    </source>
</evidence>
<evidence type="ECO:0000259" key="11">
    <source>
        <dbReference type="Pfam" id="PF02463"/>
    </source>
</evidence>
<evidence type="ECO:0000256" key="7">
    <source>
        <dbReference type="ARBA" id="ARBA00023204"/>
    </source>
</evidence>
<dbReference type="FunFam" id="3.40.50.300:FF:000356">
    <property type="entry name" value="DNA repair protein RecN"/>
    <property type="match status" value="1"/>
</dbReference>
<dbReference type="GO" id="GO:0043590">
    <property type="term" value="C:bacterial nucleoid"/>
    <property type="evidence" value="ECO:0007669"/>
    <property type="project" value="TreeGrafter"/>
</dbReference>
<dbReference type="Proteomes" id="UP000322976">
    <property type="component" value="Unassembled WGS sequence"/>
</dbReference>
<keyword evidence="6" id="KW-0067">ATP-binding</keyword>
<keyword evidence="7 9" id="KW-0234">DNA repair</keyword>
<keyword evidence="5 9" id="KW-0227">DNA damage</keyword>
<dbReference type="InterPro" id="IPR027417">
    <property type="entry name" value="P-loop_NTPase"/>
</dbReference>
<evidence type="ECO:0000256" key="5">
    <source>
        <dbReference type="ARBA" id="ARBA00022763"/>
    </source>
</evidence>
<dbReference type="InterPro" id="IPR003395">
    <property type="entry name" value="RecF/RecN/SMC_N"/>
</dbReference>
<name>A0A5D8QGA9_9THEO</name>
<dbReference type="PANTHER" id="PTHR11059:SF0">
    <property type="entry name" value="DNA REPAIR PROTEIN RECN"/>
    <property type="match status" value="1"/>
</dbReference>
<comment type="caution">
    <text evidence="12">The sequence shown here is derived from an EMBL/GenBank/DDBJ whole genome shotgun (WGS) entry which is preliminary data.</text>
</comment>
<dbReference type="AlphaFoldDB" id="A0A5D8QGA9"/>
<dbReference type="NCBIfam" id="TIGR00634">
    <property type="entry name" value="recN"/>
    <property type="match status" value="1"/>
</dbReference>
<evidence type="ECO:0000256" key="2">
    <source>
        <dbReference type="ARBA" id="ARBA00009441"/>
    </source>
</evidence>
<feature type="domain" description="RecF/RecN/SMC N-terminal" evidence="11">
    <location>
        <begin position="2"/>
        <end position="508"/>
    </location>
</feature>
<evidence type="ECO:0000256" key="6">
    <source>
        <dbReference type="ARBA" id="ARBA00022840"/>
    </source>
</evidence>
<reference evidence="12 13" key="1">
    <citation type="submission" date="2019-08" db="EMBL/GenBank/DDBJ databases">
        <title>Calorimonas adulescens gen. nov., sp. nov., an anaerobic thermophilic bacterium from Sakhalin hot spring.</title>
        <authorList>
            <person name="Khomyakova M.A."/>
            <person name="Merkel A.Y."/>
            <person name="Novikov A."/>
            <person name="Bonch-Osmolovskaya E.A."/>
            <person name="Slobodkin A.I."/>
        </authorList>
    </citation>
    <scope>NUCLEOTIDE SEQUENCE [LARGE SCALE GENOMIC DNA]</scope>
    <source>
        <strain evidence="12 13">A05MB</strain>
    </source>
</reference>
<feature type="coiled-coil region" evidence="10">
    <location>
        <begin position="327"/>
        <end position="357"/>
    </location>
</feature>
<keyword evidence="10" id="KW-0175">Coiled coil</keyword>
<accession>A0A5D8QGA9</accession>
<sequence length="565" mass="64304">MLLSLSIKNFALIESIDVDFTDGLNIFTGETGAGKSIIIDAVNVLLGGRADKDYIRTGTDSAYIEGSFDIQMANEELYSAITEIGLMDSDVLIISREFNQNGKSVSRINGKQYPLNVIKNISSNLLEIVGQNENQSLLNVNNHLKLLDSFGKNQIKQLVKNVQELCSRFEEKNDRFTELHNQEREKARTIDLLEYQLKDIRSANLRIGEDEELEERIKIVKNSKKIFETLKDSYERLYGGTASVIDNLGIIMNGLEKIKDFKEFVEFYNTVSNSYYNLEDTAREIRSYLDTFEYNPDELTWIEERINQINELKRKYGVTIEDILKFKDKIENELLSLKSNTEELSRLGDEIREIQKQYLDNALKLSEMRKKIAKELEIRIKDELKELNMGNCVFKVEFNSNMNTISPTGIDRVEFLISTNPGEPLKPLSKVASGGEMSRILLALKVVFADADRIGTLIFDEIDSGISGHAGQAVATKLMALSKRHQIICITHLPQIASMADEHFKIEKMVIKNSTFTKLRKLNLNERITELSRMISGSNITETSIKNSQEMLKIAQSLKDSVMSK</sequence>
<dbReference type="PIRSF" id="PIRSF003128">
    <property type="entry name" value="RecN"/>
    <property type="match status" value="1"/>
</dbReference>
<dbReference type="GO" id="GO:0009432">
    <property type="term" value="P:SOS response"/>
    <property type="evidence" value="ECO:0007669"/>
    <property type="project" value="TreeGrafter"/>
</dbReference>
<evidence type="ECO:0000313" key="13">
    <source>
        <dbReference type="Proteomes" id="UP000322976"/>
    </source>
</evidence>
<protein>
    <recommendedName>
        <fullName evidence="3 9">DNA repair protein RecN</fullName>
    </recommendedName>
    <alternativeName>
        <fullName evidence="8 9">Recombination protein N</fullName>
    </alternativeName>
</protein>
<dbReference type="PANTHER" id="PTHR11059">
    <property type="entry name" value="DNA REPAIR PROTEIN RECN"/>
    <property type="match status" value="1"/>
</dbReference>
<dbReference type="SUPFAM" id="SSF52540">
    <property type="entry name" value="P-loop containing nucleoside triphosphate hydrolases"/>
    <property type="match status" value="1"/>
</dbReference>
<dbReference type="CDD" id="cd03241">
    <property type="entry name" value="ABC_RecN"/>
    <property type="match status" value="2"/>
</dbReference>
<evidence type="ECO:0000256" key="9">
    <source>
        <dbReference type="PIRNR" id="PIRNR003128"/>
    </source>
</evidence>
<dbReference type="Gene3D" id="3.40.50.300">
    <property type="entry name" value="P-loop containing nucleotide triphosphate hydrolases"/>
    <property type="match status" value="2"/>
</dbReference>
<evidence type="ECO:0000256" key="10">
    <source>
        <dbReference type="SAM" id="Coils"/>
    </source>
</evidence>
<evidence type="ECO:0000313" key="12">
    <source>
        <dbReference type="EMBL" id="TZE83437.1"/>
    </source>
</evidence>
<keyword evidence="13" id="KW-1185">Reference proteome</keyword>
<dbReference type="RefSeq" id="WP_149544055.1">
    <property type="nucleotide sequence ID" value="NZ_VTPS01000001.1"/>
</dbReference>
<evidence type="ECO:0000256" key="4">
    <source>
        <dbReference type="ARBA" id="ARBA00022741"/>
    </source>
</evidence>
<keyword evidence="4" id="KW-0547">Nucleotide-binding</keyword>
<evidence type="ECO:0000256" key="8">
    <source>
        <dbReference type="ARBA" id="ARBA00033408"/>
    </source>
</evidence>